<dbReference type="GO" id="GO:0003677">
    <property type="term" value="F:DNA binding"/>
    <property type="evidence" value="ECO:0007669"/>
    <property type="project" value="InterPro"/>
</dbReference>
<dbReference type="AlphaFoldDB" id="A0A9D1FC57"/>
<dbReference type="GO" id="GO:0000156">
    <property type="term" value="F:phosphorelay response regulator activity"/>
    <property type="evidence" value="ECO:0007669"/>
    <property type="project" value="InterPro"/>
</dbReference>
<proteinExistence type="predicted"/>
<organism evidence="2 3">
    <name type="scientific">Candidatus Scatomorpha merdipullorum</name>
    <dbReference type="NCBI Taxonomy" id="2840927"/>
    <lineage>
        <taxon>Bacteria</taxon>
        <taxon>Bacillati</taxon>
        <taxon>Bacillota</taxon>
        <taxon>Clostridia</taxon>
        <taxon>Eubacteriales</taxon>
        <taxon>Candidatus Scatomorpha</taxon>
    </lineage>
</organism>
<dbReference type="Proteomes" id="UP000824001">
    <property type="component" value="Unassembled WGS sequence"/>
</dbReference>
<comment type="caution">
    <text evidence="2">The sequence shown here is derived from an EMBL/GenBank/DDBJ whole genome shotgun (WGS) entry which is preliminary data.</text>
</comment>
<evidence type="ECO:0000313" key="2">
    <source>
        <dbReference type="EMBL" id="HIS66269.1"/>
    </source>
</evidence>
<dbReference type="PANTHER" id="PTHR37299:SF1">
    <property type="entry name" value="STAGE 0 SPORULATION PROTEIN A HOMOLOG"/>
    <property type="match status" value="1"/>
</dbReference>
<evidence type="ECO:0000313" key="3">
    <source>
        <dbReference type="Proteomes" id="UP000824001"/>
    </source>
</evidence>
<accession>A0A9D1FC57</accession>
<dbReference type="InterPro" id="IPR007492">
    <property type="entry name" value="LytTR_DNA-bd_dom"/>
</dbReference>
<dbReference type="PANTHER" id="PTHR37299">
    <property type="entry name" value="TRANSCRIPTIONAL REGULATOR-RELATED"/>
    <property type="match status" value="1"/>
</dbReference>
<sequence length="150" mass="16864">MKVKLDVSPELRDAVAAELTSRGIELDEDAPYVLTERGRFAEALTLRDAETNARVIVRAGELITLEAFGHSVEARSARGVFLSNEPLYRLQARLDPEKFLRVSNSVIVARAAIERISPALSMKFTLTMRDSRRVDVTRSYYYSFKEALGI</sequence>
<reference evidence="2" key="2">
    <citation type="journal article" date="2021" name="PeerJ">
        <title>Extensive microbial diversity within the chicken gut microbiome revealed by metagenomics and culture.</title>
        <authorList>
            <person name="Gilroy R."/>
            <person name="Ravi A."/>
            <person name="Getino M."/>
            <person name="Pursley I."/>
            <person name="Horton D.L."/>
            <person name="Alikhan N.F."/>
            <person name="Baker D."/>
            <person name="Gharbi K."/>
            <person name="Hall N."/>
            <person name="Watson M."/>
            <person name="Adriaenssens E.M."/>
            <person name="Foster-Nyarko E."/>
            <person name="Jarju S."/>
            <person name="Secka A."/>
            <person name="Antonio M."/>
            <person name="Oren A."/>
            <person name="Chaudhuri R.R."/>
            <person name="La Ragione R."/>
            <person name="Hildebrand F."/>
            <person name="Pallen M.J."/>
        </authorList>
    </citation>
    <scope>NUCLEOTIDE SEQUENCE</scope>
    <source>
        <strain evidence="2">ChiHjej10B9-9673</strain>
    </source>
</reference>
<name>A0A9D1FC57_9FIRM</name>
<evidence type="ECO:0000259" key="1">
    <source>
        <dbReference type="PROSITE" id="PS50930"/>
    </source>
</evidence>
<dbReference type="SMART" id="SM00850">
    <property type="entry name" value="LytTR"/>
    <property type="match status" value="1"/>
</dbReference>
<reference evidence="2" key="1">
    <citation type="submission" date="2020-10" db="EMBL/GenBank/DDBJ databases">
        <authorList>
            <person name="Gilroy R."/>
        </authorList>
    </citation>
    <scope>NUCLEOTIDE SEQUENCE</scope>
    <source>
        <strain evidence="2">ChiHjej10B9-9673</strain>
    </source>
</reference>
<protein>
    <submittedName>
        <fullName evidence="2">LytTR family transcriptional regulator</fullName>
    </submittedName>
</protein>
<dbReference type="Pfam" id="PF04397">
    <property type="entry name" value="LytTR"/>
    <property type="match status" value="1"/>
</dbReference>
<feature type="domain" description="HTH LytTR-type" evidence="1">
    <location>
        <begin position="53"/>
        <end position="150"/>
    </location>
</feature>
<gene>
    <name evidence="2" type="ORF">IAC18_01775</name>
</gene>
<dbReference type="Gene3D" id="2.40.50.1020">
    <property type="entry name" value="LytTr DNA-binding domain"/>
    <property type="match status" value="1"/>
</dbReference>
<dbReference type="PROSITE" id="PS50930">
    <property type="entry name" value="HTH_LYTTR"/>
    <property type="match status" value="1"/>
</dbReference>
<dbReference type="InterPro" id="IPR046947">
    <property type="entry name" value="LytR-like"/>
</dbReference>
<dbReference type="EMBL" id="DVJK01000051">
    <property type="protein sequence ID" value="HIS66269.1"/>
    <property type="molecule type" value="Genomic_DNA"/>
</dbReference>